<dbReference type="EMBL" id="CATQJA010002659">
    <property type="protein sequence ID" value="CAJ0580299.1"/>
    <property type="molecule type" value="Genomic_DNA"/>
</dbReference>
<gene>
    <name evidence="2" type="ORF">MSPICULIGERA_LOCUS18497</name>
</gene>
<evidence type="ECO:0000256" key="1">
    <source>
        <dbReference type="SAM" id="Phobius"/>
    </source>
</evidence>
<reference evidence="2" key="1">
    <citation type="submission" date="2023-06" db="EMBL/GenBank/DDBJ databases">
        <authorList>
            <person name="Delattre M."/>
        </authorList>
    </citation>
    <scope>NUCLEOTIDE SEQUENCE</scope>
    <source>
        <strain evidence="2">AF72</strain>
    </source>
</reference>
<accession>A0AA36D5N5</accession>
<organism evidence="2 3">
    <name type="scientific">Mesorhabditis spiculigera</name>
    <dbReference type="NCBI Taxonomy" id="96644"/>
    <lineage>
        <taxon>Eukaryota</taxon>
        <taxon>Metazoa</taxon>
        <taxon>Ecdysozoa</taxon>
        <taxon>Nematoda</taxon>
        <taxon>Chromadorea</taxon>
        <taxon>Rhabditida</taxon>
        <taxon>Rhabditina</taxon>
        <taxon>Rhabditomorpha</taxon>
        <taxon>Rhabditoidea</taxon>
        <taxon>Rhabditidae</taxon>
        <taxon>Mesorhabditinae</taxon>
        <taxon>Mesorhabditis</taxon>
    </lineage>
</organism>
<comment type="caution">
    <text evidence="2">The sequence shown here is derived from an EMBL/GenBank/DDBJ whole genome shotgun (WGS) entry which is preliminary data.</text>
</comment>
<keyword evidence="3" id="KW-1185">Reference proteome</keyword>
<keyword evidence="1" id="KW-1133">Transmembrane helix</keyword>
<evidence type="ECO:0000313" key="3">
    <source>
        <dbReference type="Proteomes" id="UP001177023"/>
    </source>
</evidence>
<feature type="non-terminal residue" evidence="2">
    <location>
        <position position="95"/>
    </location>
</feature>
<evidence type="ECO:0000313" key="2">
    <source>
        <dbReference type="EMBL" id="CAJ0580299.1"/>
    </source>
</evidence>
<keyword evidence="1" id="KW-0812">Transmembrane</keyword>
<dbReference type="AlphaFoldDB" id="A0AA36D5N5"/>
<feature type="transmembrane region" description="Helical" evidence="1">
    <location>
        <begin position="66"/>
        <end position="90"/>
    </location>
</feature>
<name>A0AA36D5N5_9BILA</name>
<keyword evidence="1" id="KW-0472">Membrane</keyword>
<protein>
    <submittedName>
        <fullName evidence="2">Uncharacterized protein</fullName>
    </submittedName>
</protein>
<dbReference type="Proteomes" id="UP001177023">
    <property type="component" value="Unassembled WGS sequence"/>
</dbReference>
<sequence length="95" mass="10850">MSKADKVYPHYPDIPTTSISDVHPSLDGNPDEISIYEFFQKEKRLPGVEDTRRSYFEFISRVECGFYVIGLLLLLFSIGLVGLAVHMCFYGPESR</sequence>
<proteinExistence type="predicted"/>